<keyword evidence="4" id="KW-1185">Reference proteome</keyword>
<evidence type="ECO:0008006" key="5">
    <source>
        <dbReference type="Google" id="ProtNLM"/>
    </source>
</evidence>
<keyword evidence="2" id="KW-0732">Signal</keyword>
<protein>
    <recommendedName>
        <fullName evidence="5">Hydrogenase/urease accessory protein HupE</fullName>
    </recommendedName>
</protein>
<dbReference type="Proteomes" id="UP001500393">
    <property type="component" value="Unassembled WGS sequence"/>
</dbReference>
<gene>
    <name evidence="3" type="ORF">GCM10009789_41290</name>
</gene>
<feature type="chain" id="PRO_5045597328" description="Hydrogenase/urease accessory protein HupE" evidence="2">
    <location>
        <begin position="25"/>
        <end position="361"/>
    </location>
</feature>
<keyword evidence="1" id="KW-0472">Membrane</keyword>
<evidence type="ECO:0000256" key="1">
    <source>
        <dbReference type="SAM" id="Phobius"/>
    </source>
</evidence>
<feature type="transmembrane region" description="Helical" evidence="1">
    <location>
        <begin position="341"/>
        <end position="360"/>
    </location>
</feature>
<dbReference type="InterPro" id="IPR032809">
    <property type="entry name" value="Put_HupE_UreJ"/>
</dbReference>
<organism evidence="3 4">
    <name type="scientific">Kribbella sancticallisti</name>
    <dbReference type="NCBI Taxonomy" id="460087"/>
    <lineage>
        <taxon>Bacteria</taxon>
        <taxon>Bacillati</taxon>
        <taxon>Actinomycetota</taxon>
        <taxon>Actinomycetes</taxon>
        <taxon>Propionibacteriales</taxon>
        <taxon>Kribbellaceae</taxon>
        <taxon>Kribbella</taxon>
    </lineage>
</organism>
<feature type="transmembrane region" description="Helical" evidence="1">
    <location>
        <begin position="243"/>
        <end position="262"/>
    </location>
</feature>
<reference evidence="4" key="1">
    <citation type="journal article" date="2019" name="Int. J. Syst. Evol. Microbiol.">
        <title>The Global Catalogue of Microorganisms (GCM) 10K type strain sequencing project: providing services to taxonomists for standard genome sequencing and annotation.</title>
        <authorList>
            <consortium name="The Broad Institute Genomics Platform"/>
            <consortium name="The Broad Institute Genome Sequencing Center for Infectious Disease"/>
            <person name="Wu L."/>
            <person name="Ma J."/>
        </authorList>
    </citation>
    <scope>NUCLEOTIDE SEQUENCE [LARGE SCALE GENOMIC DNA]</scope>
    <source>
        <strain evidence="4">JCM 14969</strain>
    </source>
</reference>
<comment type="caution">
    <text evidence="3">The sequence shown here is derived from an EMBL/GenBank/DDBJ whole genome shotgun (WGS) entry which is preliminary data.</text>
</comment>
<keyword evidence="1" id="KW-1133">Transmembrane helix</keyword>
<dbReference type="RefSeq" id="WP_344216244.1">
    <property type="nucleotide sequence ID" value="NZ_BAAAOS010000025.1"/>
</dbReference>
<name>A0ABP4PP30_9ACTN</name>
<dbReference type="Pfam" id="PF13795">
    <property type="entry name" value="HupE_UreJ_2"/>
    <property type="match status" value="1"/>
</dbReference>
<evidence type="ECO:0000256" key="2">
    <source>
        <dbReference type="SAM" id="SignalP"/>
    </source>
</evidence>
<evidence type="ECO:0000313" key="3">
    <source>
        <dbReference type="EMBL" id="GAA1583216.1"/>
    </source>
</evidence>
<sequence>MRRLLAFSGLVLFLFGAAVTTADAHVIASTGYSTVTQDGARVDYLLSLEYAVLARAVDLGAPATDDAQRAEALHRNEARLEEYLDERVVVSLDGAACEPAIRRTSIGKRADQPYADLALTFVCPGSSGLFHLRYKVFQDTDAVVDDHLNQVEYHFGDHNGRTVFDSSHHDYTVGESSLATSSLQYGRMGVKHILLGLDHVLFVIALIIGAKSVRNLLQVTSTFTLAHSVTLISTLIGGVTVPAIVVEPLIALSIAFVALENLLGGNSTRHRLPVVFGFGLLHGLGFAGSLRITDEAGADLLVSLLSFNVGIETGQALLLVAVFPLLLLVRKTRYAVPAQRTATGVVAAFGLFWFVERFLLS</sequence>
<feature type="transmembrane region" description="Helical" evidence="1">
    <location>
        <begin position="192"/>
        <end position="209"/>
    </location>
</feature>
<evidence type="ECO:0000313" key="4">
    <source>
        <dbReference type="Proteomes" id="UP001500393"/>
    </source>
</evidence>
<accession>A0ABP4PP30</accession>
<feature type="transmembrane region" description="Helical" evidence="1">
    <location>
        <begin position="304"/>
        <end position="329"/>
    </location>
</feature>
<feature type="transmembrane region" description="Helical" evidence="1">
    <location>
        <begin position="216"/>
        <end position="237"/>
    </location>
</feature>
<feature type="signal peptide" evidence="2">
    <location>
        <begin position="1"/>
        <end position="24"/>
    </location>
</feature>
<dbReference type="EMBL" id="BAAAOS010000025">
    <property type="protein sequence ID" value="GAA1583216.1"/>
    <property type="molecule type" value="Genomic_DNA"/>
</dbReference>
<feature type="transmembrane region" description="Helical" evidence="1">
    <location>
        <begin position="274"/>
        <end position="292"/>
    </location>
</feature>
<proteinExistence type="predicted"/>
<keyword evidence="1" id="KW-0812">Transmembrane</keyword>